<evidence type="ECO:0000313" key="1">
    <source>
        <dbReference type="EMBL" id="MCF8590006.1"/>
    </source>
</evidence>
<dbReference type="Proteomes" id="UP001200110">
    <property type="component" value="Unassembled WGS sequence"/>
</dbReference>
<accession>A0ABS9IWW4</accession>
<evidence type="ECO:0008006" key="3">
    <source>
        <dbReference type="Google" id="ProtNLM"/>
    </source>
</evidence>
<comment type="caution">
    <text evidence="1">The sequence shown here is derived from an EMBL/GenBank/DDBJ whole genome shotgun (WGS) entry which is preliminary data.</text>
</comment>
<dbReference type="RefSeq" id="WP_236999205.1">
    <property type="nucleotide sequence ID" value="NZ_JAKKOR010000012.1"/>
</dbReference>
<dbReference type="SUPFAM" id="SSF50475">
    <property type="entry name" value="FMN-binding split barrel"/>
    <property type="match status" value="1"/>
</dbReference>
<organism evidence="1 2">
    <name type="scientific">Gordonia liuliyuniae</name>
    <dbReference type="NCBI Taxonomy" id="2911517"/>
    <lineage>
        <taxon>Bacteria</taxon>
        <taxon>Bacillati</taxon>
        <taxon>Actinomycetota</taxon>
        <taxon>Actinomycetes</taxon>
        <taxon>Mycobacteriales</taxon>
        <taxon>Gordoniaceae</taxon>
        <taxon>Gordonia</taxon>
    </lineage>
</organism>
<dbReference type="EMBL" id="JAKKOR010000012">
    <property type="protein sequence ID" value="MCF8590006.1"/>
    <property type="molecule type" value="Genomic_DNA"/>
</dbReference>
<name>A0ABS9IWW4_9ACTN</name>
<dbReference type="Gene3D" id="2.30.110.10">
    <property type="entry name" value="Electron Transport, Fmn-binding Protein, Chain A"/>
    <property type="match status" value="1"/>
</dbReference>
<dbReference type="InterPro" id="IPR012349">
    <property type="entry name" value="Split_barrel_FMN-bd"/>
</dbReference>
<reference evidence="1 2" key="1">
    <citation type="submission" date="2022-01" db="EMBL/GenBank/DDBJ databases">
        <authorList>
            <person name="Huang Y."/>
        </authorList>
    </citation>
    <scope>NUCLEOTIDE SEQUENCE [LARGE SCALE GENOMIC DNA]</scope>
    <source>
        <strain evidence="1 2">HY366</strain>
    </source>
</reference>
<proteinExistence type="predicted"/>
<gene>
    <name evidence="1" type="ORF">L5G33_16245</name>
</gene>
<sequence length="175" mass="19583">MAKPSDPEQAARAFVQREAGFAQVVTFDRLGEPVGRSTSAFLADDWTVEMVQRRVHRRNAQLERDPRVLVTWVGAPSPDSVNDSPWTFDLGLTIPRAVFVRGTAHLLDADETWDVYRRHADRLRAAGHVKAPRRGRAEIDDGMRGVRITPSRIRVEGFGEGAQAFDLRVSGQHSQ</sequence>
<keyword evidence="2" id="KW-1185">Reference proteome</keyword>
<protein>
    <recommendedName>
        <fullName evidence="3">Pyridoxamine 5'-phosphate oxidase</fullName>
    </recommendedName>
</protein>
<evidence type="ECO:0000313" key="2">
    <source>
        <dbReference type="Proteomes" id="UP001200110"/>
    </source>
</evidence>